<evidence type="ECO:0000313" key="3">
    <source>
        <dbReference type="EMBL" id="KAA9393135.1"/>
    </source>
</evidence>
<comment type="caution">
    <text evidence="3">The sequence shown here is derived from an EMBL/GenBank/DDBJ whole genome shotgun (WGS) entry which is preliminary data.</text>
</comment>
<evidence type="ECO:0000256" key="1">
    <source>
        <dbReference type="SAM" id="MobiDB-lite"/>
    </source>
</evidence>
<dbReference type="AlphaFoldDB" id="A0A5J5KW63"/>
<feature type="region of interest" description="Disordered" evidence="1">
    <location>
        <begin position="63"/>
        <end position="147"/>
    </location>
</feature>
<feature type="domain" description="HNH" evidence="2">
    <location>
        <begin position="6"/>
        <end position="40"/>
    </location>
</feature>
<gene>
    <name evidence="3" type="ORF">FCK90_13585</name>
</gene>
<dbReference type="GO" id="GO:0008270">
    <property type="term" value="F:zinc ion binding"/>
    <property type="evidence" value="ECO:0007669"/>
    <property type="project" value="InterPro"/>
</dbReference>
<organism evidence="3 4">
    <name type="scientific">Kocuria coralli</name>
    <dbReference type="NCBI Taxonomy" id="1461025"/>
    <lineage>
        <taxon>Bacteria</taxon>
        <taxon>Bacillati</taxon>
        <taxon>Actinomycetota</taxon>
        <taxon>Actinomycetes</taxon>
        <taxon>Micrococcales</taxon>
        <taxon>Micrococcaceae</taxon>
        <taxon>Kocuria</taxon>
    </lineage>
</organism>
<protein>
    <submittedName>
        <fullName evidence="3">HNH endonuclease</fullName>
    </submittedName>
</protein>
<feature type="compositionally biased region" description="Polar residues" evidence="1">
    <location>
        <begin position="63"/>
        <end position="78"/>
    </location>
</feature>
<dbReference type="InterPro" id="IPR003615">
    <property type="entry name" value="HNH_nuc"/>
</dbReference>
<evidence type="ECO:0000313" key="4">
    <source>
        <dbReference type="Proteomes" id="UP000325957"/>
    </source>
</evidence>
<evidence type="ECO:0000259" key="2">
    <source>
        <dbReference type="Pfam" id="PF01844"/>
    </source>
</evidence>
<dbReference type="OrthoDB" id="5197219at2"/>
<dbReference type="InterPro" id="IPR002711">
    <property type="entry name" value="HNH"/>
</dbReference>
<sequence length="147" mass="15749">CRRNATGCDVDHTIPWATGGTTASTNLAHLCRHHHRVKHEATALGAWQVRHINPHTAEPFTTIPENTSARGVSGQQHPADQRAPAGVLEWTSPTGTVRRTVPGAATPITTTWLTGHALQPGPADHAHDRRQTVEKAPGPSAEDPPPF</sequence>
<name>A0A5J5KW63_9MICC</name>
<keyword evidence="3" id="KW-0540">Nuclease</keyword>
<keyword evidence="3" id="KW-0255">Endonuclease</keyword>
<keyword evidence="4" id="KW-1185">Reference proteome</keyword>
<dbReference type="GO" id="GO:0003676">
    <property type="term" value="F:nucleic acid binding"/>
    <property type="evidence" value="ECO:0007669"/>
    <property type="project" value="InterPro"/>
</dbReference>
<keyword evidence="3" id="KW-0378">Hydrolase</keyword>
<reference evidence="3 4" key="1">
    <citation type="submission" date="2019-05" db="EMBL/GenBank/DDBJ databases">
        <title>Kocuria coralli sp. nov., a novel actinobacterium isolated from coral reef seawater.</title>
        <authorList>
            <person name="Li J."/>
        </authorList>
    </citation>
    <scope>NUCLEOTIDE SEQUENCE [LARGE SCALE GENOMIC DNA]</scope>
    <source>
        <strain evidence="3 4">SCSIO 13007</strain>
    </source>
</reference>
<feature type="non-terminal residue" evidence="3">
    <location>
        <position position="1"/>
    </location>
</feature>
<feature type="compositionally biased region" description="Basic and acidic residues" evidence="1">
    <location>
        <begin position="124"/>
        <end position="133"/>
    </location>
</feature>
<dbReference type="Pfam" id="PF01844">
    <property type="entry name" value="HNH"/>
    <property type="match status" value="1"/>
</dbReference>
<dbReference type="EMBL" id="SZWF01000025">
    <property type="protein sequence ID" value="KAA9393135.1"/>
    <property type="molecule type" value="Genomic_DNA"/>
</dbReference>
<dbReference type="GO" id="GO:0004519">
    <property type="term" value="F:endonuclease activity"/>
    <property type="evidence" value="ECO:0007669"/>
    <property type="project" value="UniProtKB-KW"/>
</dbReference>
<accession>A0A5J5KW63</accession>
<proteinExistence type="predicted"/>
<dbReference type="Proteomes" id="UP000325957">
    <property type="component" value="Unassembled WGS sequence"/>
</dbReference>
<dbReference type="CDD" id="cd00085">
    <property type="entry name" value="HNHc"/>
    <property type="match status" value="1"/>
</dbReference>
<dbReference type="Gene3D" id="1.10.30.50">
    <property type="match status" value="1"/>
</dbReference>